<comment type="caution">
    <text evidence="4">The sequence shown here is derived from an EMBL/GenBank/DDBJ whole genome shotgun (WGS) entry which is preliminary data.</text>
</comment>
<evidence type="ECO:0000313" key="4">
    <source>
        <dbReference type="EMBL" id="MBE9041677.1"/>
    </source>
</evidence>
<dbReference type="GO" id="GO:0005829">
    <property type="term" value="C:cytosol"/>
    <property type="evidence" value="ECO:0007669"/>
    <property type="project" value="TreeGrafter"/>
</dbReference>
<dbReference type="GO" id="GO:0016832">
    <property type="term" value="F:aldehyde-lyase activity"/>
    <property type="evidence" value="ECO:0007669"/>
    <property type="project" value="TreeGrafter"/>
</dbReference>
<proteinExistence type="predicted"/>
<evidence type="ECO:0000313" key="5">
    <source>
        <dbReference type="Proteomes" id="UP000621799"/>
    </source>
</evidence>
<evidence type="ECO:0000259" key="3">
    <source>
        <dbReference type="SMART" id="SM01007"/>
    </source>
</evidence>
<evidence type="ECO:0000256" key="2">
    <source>
        <dbReference type="ARBA" id="ARBA00023239"/>
    </source>
</evidence>
<sequence>MMIDEGTIKYCCEWISGEPPPRDRLEDLMVVRDRLYALGLIGAYDCGIGFGNISVRLENSHRFIVSGTQTGHLPHLKPQHYTVVTDFSLGQNQLTCTGPVKASSESLTHASIYTQQPGVTGIIHVHNGPLWQQLLGRVPTTRREVPYGTPEMAREMWRLFEEEDLGERKMLVMAGHEDGAIAFGKDLAEAEAVLMEYYSAIDR</sequence>
<reference evidence="4" key="1">
    <citation type="submission" date="2020-10" db="EMBL/GenBank/DDBJ databases">
        <authorList>
            <person name="Castelo-Branco R."/>
            <person name="Eusebio N."/>
            <person name="Adriana R."/>
            <person name="Vieira A."/>
            <person name="Brugerolle De Fraissinette N."/>
            <person name="Rezende De Castro R."/>
            <person name="Schneider M.P."/>
            <person name="Vasconcelos V."/>
            <person name="Leao P.N."/>
        </authorList>
    </citation>
    <scope>NUCLEOTIDE SEQUENCE</scope>
    <source>
        <strain evidence="4">LEGE 11467</strain>
    </source>
</reference>
<dbReference type="InterPro" id="IPR036409">
    <property type="entry name" value="Aldolase_II/adducin_N_sf"/>
</dbReference>
<dbReference type="SUPFAM" id="SSF53639">
    <property type="entry name" value="AraD/HMP-PK domain-like"/>
    <property type="match status" value="1"/>
</dbReference>
<keyword evidence="2" id="KW-0456">Lyase</keyword>
<feature type="domain" description="Class II aldolase/adducin N-terminal" evidence="3">
    <location>
        <begin position="33"/>
        <end position="203"/>
    </location>
</feature>
<keyword evidence="5" id="KW-1185">Reference proteome</keyword>
<dbReference type="PANTHER" id="PTHR22789">
    <property type="entry name" value="FUCULOSE PHOSPHATE ALDOLASE"/>
    <property type="match status" value="1"/>
</dbReference>
<dbReference type="RefSeq" id="WP_264321876.1">
    <property type="nucleotide sequence ID" value="NZ_JADEXN010000230.1"/>
</dbReference>
<dbReference type="PANTHER" id="PTHR22789:SF0">
    <property type="entry name" value="3-OXO-TETRONATE 4-PHOSPHATE DECARBOXYLASE-RELATED"/>
    <property type="match status" value="1"/>
</dbReference>
<gene>
    <name evidence="4" type="ORF">IQ235_12890</name>
</gene>
<keyword evidence="1" id="KW-0479">Metal-binding</keyword>
<dbReference type="Proteomes" id="UP000621799">
    <property type="component" value="Unassembled WGS sequence"/>
</dbReference>
<dbReference type="Gene3D" id="3.40.225.10">
    <property type="entry name" value="Class II aldolase/adducin N-terminal domain"/>
    <property type="match status" value="1"/>
</dbReference>
<dbReference type="AlphaFoldDB" id="A0A928Z7Q6"/>
<protein>
    <submittedName>
        <fullName evidence="4">Class II aldolase/adducin family protein</fullName>
    </submittedName>
</protein>
<dbReference type="GO" id="GO:0046872">
    <property type="term" value="F:metal ion binding"/>
    <property type="evidence" value="ECO:0007669"/>
    <property type="project" value="UniProtKB-KW"/>
</dbReference>
<dbReference type="InterPro" id="IPR050197">
    <property type="entry name" value="Aldolase_class_II_sugar_metab"/>
</dbReference>
<accession>A0A928Z7Q6</accession>
<dbReference type="Pfam" id="PF00596">
    <property type="entry name" value="Aldolase_II"/>
    <property type="match status" value="1"/>
</dbReference>
<dbReference type="EMBL" id="JADEXN010000230">
    <property type="protein sequence ID" value="MBE9041677.1"/>
    <property type="molecule type" value="Genomic_DNA"/>
</dbReference>
<dbReference type="InterPro" id="IPR001303">
    <property type="entry name" value="Aldolase_II/adducin_N"/>
</dbReference>
<organism evidence="4 5">
    <name type="scientific">Zarconia navalis LEGE 11467</name>
    <dbReference type="NCBI Taxonomy" id="1828826"/>
    <lineage>
        <taxon>Bacteria</taxon>
        <taxon>Bacillati</taxon>
        <taxon>Cyanobacteriota</taxon>
        <taxon>Cyanophyceae</taxon>
        <taxon>Oscillatoriophycideae</taxon>
        <taxon>Oscillatoriales</taxon>
        <taxon>Oscillatoriales incertae sedis</taxon>
        <taxon>Zarconia</taxon>
        <taxon>Zarconia navalis</taxon>
    </lineage>
</organism>
<dbReference type="SMART" id="SM01007">
    <property type="entry name" value="Aldolase_II"/>
    <property type="match status" value="1"/>
</dbReference>
<name>A0A928Z7Q6_9CYAN</name>
<evidence type="ECO:0000256" key="1">
    <source>
        <dbReference type="ARBA" id="ARBA00022723"/>
    </source>
</evidence>
<dbReference type="GO" id="GO:0019323">
    <property type="term" value="P:pentose catabolic process"/>
    <property type="evidence" value="ECO:0007669"/>
    <property type="project" value="TreeGrafter"/>
</dbReference>